<feature type="binding site" evidence="8">
    <location>
        <position position="67"/>
    </location>
    <ligand>
        <name>NAD(+)</name>
        <dbReference type="ChEBI" id="CHEBI:57540"/>
    </ligand>
</feature>
<dbReference type="NCBIfam" id="TIGR01771">
    <property type="entry name" value="L-LDH-NAD"/>
    <property type="match status" value="1"/>
</dbReference>
<evidence type="ECO:0000256" key="2">
    <source>
        <dbReference type="ARBA" id="ARBA00004843"/>
    </source>
</evidence>
<dbReference type="RefSeq" id="WP_329775535.1">
    <property type="nucleotide sequence ID" value="NZ_JAYDYW010000007.1"/>
</dbReference>
<evidence type="ECO:0000256" key="8">
    <source>
        <dbReference type="HAMAP-Rule" id="MF_00488"/>
    </source>
</evidence>
<reference evidence="12" key="1">
    <citation type="submission" date="2023-07" db="EMBL/GenBank/DDBJ databases">
        <title>Draft genome sequence of Agarivorans aestuarii strain ZMCS4, a CAZymes producing bacteria isolated from the marine brown algae Clodostephus spongiosus.</title>
        <authorList>
            <person name="Lorente B."/>
            <person name="Cabral C."/>
            <person name="Frias J."/>
            <person name="Faria J."/>
            <person name="Toubarro D."/>
        </authorList>
    </citation>
    <scope>NUCLEOTIDE SEQUENCE [LARGE SCALE GENOMIC DNA]</scope>
    <source>
        <strain evidence="12">ZMCS4</strain>
    </source>
</reference>
<gene>
    <name evidence="8" type="primary">ldh</name>
    <name evidence="11" type="ORF">SNR37_003844</name>
</gene>
<evidence type="ECO:0000256" key="6">
    <source>
        <dbReference type="ARBA" id="ARBA00023027"/>
    </source>
</evidence>
<evidence type="ECO:0000313" key="11">
    <source>
        <dbReference type="EMBL" id="MEE1674405.1"/>
    </source>
</evidence>
<dbReference type="PANTHER" id="PTHR43128:SF16">
    <property type="entry name" value="L-LACTATE DEHYDROGENASE"/>
    <property type="match status" value="1"/>
</dbReference>
<comment type="pathway">
    <text evidence="2 8">Fermentation; pyruvate fermentation to lactate; (S)-lactate from pyruvate: step 1/1.</text>
</comment>
<dbReference type="Proteomes" id="UP001310248">
    <property type="component" value="Unassembled WGS sequence"/>
</dbReference>
<feature type="binding site" evidence="8">
    <location>
        <position position="145"/>
    </location>
    <ligand>
        <name>NAD(+)</name>
        <dbReference type="ChEBI" id="CHEBI:57540"/>
    </ligand>
</feature>
<dbReference type="NCBIfam" id="NF000824">
    <property type="entry name" value="PRK00066.1"/>
    <property type="match status" value="1"/>
</dbReference>
<keyword evidence="5 8" id="KW-0560">Oxidoreductase</keyword>
<reference evidence="11 12" key="2">
    <citation type="submission" date="2023-12" db="EMBL/GenBank/DDBJ databases">
        <authorList>
            <consortium name="Cladostephus spongiosus"/>
            <person name="Lorente B."/>
            <person name="Cabral C."/>
            <person name="Frias J."/>
            <person name="Faria J."/>
            <person name="Toubarro D."/>
        </authorList>
    </citation>
    <scope>NUCLEOTIDE SEQUENCE [LARGE SCALE GENOMIC DNA]</scope>
    <source>
        <strain evidence="11 12">ZMCS4</strain>
    </source>
</reference>
<feature type="binding site" evidence="8">
    <location>
        <position position="170"/>
    </location>
    <ligand>
        <name>beta-D-fructose 1,6-bisphosphate</name>
        <dbReference type="ChEBI" id="CHEBI:32966"/>
        <note>allosteric activator</note>
    </ligand>
</feature>
<feature type="binding site" evidence="8">
    <location>
        <position position="37"/>
    </location>
    <ligand>
        <name>NAD(+)</name>
        <dbReference type="ChEBI" id="CHEBI:57540"/>
    </ligand>
</feature>
<comment type="function">
    <text evidence="1">Catalyzes the reversible oxidation of malate to oxaloacetate.</text>
</comment>
<evidence type="ECO:0000259" key="10">
    <source>
        <dbReference type="Pfam" id="PF02866"/>
    </source>
</evidence>
<feature type="binding site" evidence="8">
    <location>
        <position position="90"/>
    </location>
    <ligand>
        <name>substrate</name>
    </ligand>
</feature>
<dbReference type="InterPro" id="IPR015955">
    <property type="entry name" value="Lactate_DH/Glyco_Ohase_4_C"/>
</dbReference>
<proteinExistence type="inferred from homology"/>
<feature type="domain" description="Lactate/malate dehydrogenase C-terminal" evidence="10">
    <location>
        <begin position="147"/>
        <end position="308"/>
    </location>
</feature>
<evidence type="ECO:0000256" key="7">
    <source>
        <dbReference type="ARBA" id="ARBA00049258"/>
    </source>
</evidence>
<comment type="similarity">
    <text evidence="3 8">Belongs to the LDH/MDH superfamily. LDH family.</text>
</comment>
<feature type="active site" description="Proton acceptor" evidence="8">
    <location>
        <position position="177"/>
    </location>
</feature>
<dbReference type="PANTHER" id="PTHR43128">
    <property type="entry name" value="L-2-HYDROXYCARBOXYLATE DEHYDROGENASE (NAD(P)(+))"/>
    <property type="match status" value="1"/>
</dbReference>
<feature type="binding site" evidence="8">
    <location>
        <position position="155"/>
    </location>
    <ligand>
        <name>beta-D-fructose 1,6-bisphosphate</name>
        <dbReference type="ChEBI" id="CHEBI:32966"/>
        <note>allosteric activator</note>
    </ligand>
</feature>
<accession>A0ABU7G539</accession>
<evidence type="ECO:0000256" key="4">
    <source>
        <dbReference type="ARBA" id="ARBA00012967"/>
    </source>
</evidence>
<dbReference type="Gene3D" id="3.90.110.10">
    <property type="entry name" value="Lactate dehydrogenase/glycoside hydrolase, family 4, C-terminal"/>
    <property type="match status" value="1"/>
</dbReference>
<dbReference type="InterPro" id="IPR011304">
    <property type="entry name" value="L-lactate_DH"/>
</dbReference>
<keyword evidence="6 8" id="KW-0520">NAD</keyword>
<dbReference type="InterPro" id="IPR001557">
    <property type="entry name" value="L-lactate/malate_DH"/>
</dbReference>
<comment type="function">
    <text evidence="8">Catalyzes the conversion of lactate to pyruvate.</text>
</comment>
<dbReference type="SUPFAM" id="SSF51735">
    <property type="entry name" value="NAD(P)-binding Rossmann-fold domains"/>
    <property type="match status" value="1"/>
</dbReference>
<feature type="binding site" evidence="8">
    <location>
        <begin position="150"/>
        <end position="153"/>
    </location>
    <ligand>
        <name>substrate</name>
    </ligand>
</feature>
<sequence>MEHRTRSVGIVGVGNVGVAGAYALYLREACEELVLVDMNKARSEGEALDLMHGQGLTGRMQVSAGEYADLARCQVIVVTAGVGQKPGESRLELLENNAKVFKSIAEQLDRYAPSAIVVVASNPVDVLTFMLQELSQRPKHRIIGTGTMLDTSRLKTLLGEMYQVDPQSVHGYILGEHGDTELAAWSTVSIGGLAIKEQSVFGLAYSDEKLNQLAISVKQAAYKIIEGKGYTNLAIGVVIARLVEAILDDSKTVLPVSVRLSGEYGLNNVALSLPACIGGKGVEKLVELPLESDELAALQSSGETMRGSLSNIGF</sequence>
<protein>
    <recommendedName>
        <fullName evidence="4 8">L-lactate dehydrogenase</fullName>
        <shortName evidence="8">L-LDH</shortName>
        <ecNumber evidence="4 8">1.1.1.27</ecNumber>
    </recommendedName>
</protein>
<evidence type="ECO:0000313" key="12">
    <source>
        <dbReference type="Proteomes" id="UP001310248"/>
    </source>
</evidence>
<dbReference type="Pfam" id="PF02866">
    <property type="entry name" value="Ldh_1_C"/>
    <property type="match status" value="1"/>
</dbReference>
<keyword evidence="8" id="KW-0021">Allosteric enzyme</keyword>
<dbReference type="PROSITE" id="PS00064">
    <property type="entry name" value="L_LDH"/>
    <property type="match status" value="1"/>
</dbReference>
<evidence type="ECO:0000256" key="1">
    <source>
        <dbReference type="ARBA" id="ARBA00003966"/>
    </source>
</evidence>
<name>A0ABU7G539_9ALTE</name>
<evidence type="ECO:0000256" key="3">
    <source>
        <dbReference type="ARBA" id="ARBA00006054"/>
    </source>
</evidence>
<dbReference type="InterPro" id="IPR001236">
    <property type="entry name" value="Lactate/malate_DH_N"/>
</dbReference>
<dbReference type="InterPro" id="IPR036291">
    <property type="entry name" value="NAD(P)-bd_dom_sf"/>
</dbReference>
<evidence type="ECO:0000256" key="5">
    <source>
        <dbReference type="ARBA" id="ARBA00023002"/>
    </source>
</evidence>
<dbReference type="EMBL" id="JAYDYW010000007">
    <property type="protein sequence ID" value="MEE1674405.1"/>
    <property type="molecule type" value="Genomic_DNA"/>
</dbReference>
<feature type="binding site" evidence="8">
    <location>
        <begin position="120"/>
        <end position="122"/>
    </location>
    <ligand>
        <name>NAD(+)</name>
        <dbReference type="ChEBI" id="CHEBI:57540"/>
    </ligand>
</feature>
<feature type="binding site" evidence="8">
    <location>
        <position position="231"/>
    </location>
    <ligand>
        <name>substrate</name>
    </ligand>
</feature>
<dbReference type="InterPro" id="IPR018177">
    <property type="entry name" value="L-lactate_DH_AS"/>
</dbReference>
<feature type="binding site" evidence="8">
    <location>
        <position position="16"/>
    </location>
    <ligand>
        <name>NAD(+)</name>
        <dbReference type="ChEBI" id="CHEBI:57540"/>
    </ligand>
</feature>
<dbReference type="GO" id="GO:0004459">
    <property type="term" value="F:L-lactate dehydrogenase (NAD+) activity"/>
    <property type="evidence" value="ECO:0007669"/>
    <property type="project" value="UniProtKB-EC"/>
</dbReference>
<feature type="domain" description="Lactate/malate dehydrogenase N-terminal" evidence="9">
    <location>
        <begin position="8"/>
        <end position="144"/>
    </location>
</feature>
<feature type="binding site" evidence="8">
    <location>
        <position position="42"/>
    </location>
    <ligand>
        <name>NAD(+)</name>
        <dbReference type="ChEBI" id="CHEBI:57540"/>
    </ligand>
</feature>
<comment type="subunit">
    <text evidence="8">Homotetramer.</text>
</comment>
<dbReference type="PRINTS" id="PR00086">
    <property type="entry name" value="LLDHDRGNASE"/>
</dbReference>
<feature type="modified residue" description="Phosphotyrosine" evidence="8">
    <location>
        <position position="222"/>
    </location>
</feature>
<dbReference type="Gene3D" id="3.40.50.720">
    <property type="entry name" value="NAD(P)-binding Rossmann-like Domain"/>
    <property type="match status" value="1"/>
</dbReference>
<dbReference type="EC" id="1.1.1.27" evidence="4 8"/>
<organism evidence="11 12">
    <name type="scientific">Agarivorans aestuarii</name>
    <dbReference type="NCBI Taxonomy" id="1563703"/>
    <lineage>
        <taxon>Bacteria</taxon>
        <taxon>Pseudomonadati</taxon>
        <taxon>Pseudomonadota</taxon>
        <taxon>Gammaproteobacteria</taxon>
        <taxon>Alteromonadales</taxon>
        <taxon>Alteromonadaceae</taxon>
        <taxon>Agarivorans</taxon>
    </lineage>
</organism>
<feature type="binding site" evidence="8">
    <location>
        <position position="103"/>
    </location>
    <ligand>
        <name>NAD(+)</name>
        <dbReference type="ChEBI" id="CHEBI:57540"/>
    </ligand>
</feature>
<dbReference type="SUPFAM" id="SSF56327">
    <property type="entry name" value="LDH C-terminal domain-like"/>
    <property type="match status" value="1"/>
</dbReference>
<keyword evidence="8" id="KW-0963">Cytoplasm</keyword>
<comment type="caution">
    <text evidence="11">The sequence shown here is derived from an EMBL/GenBank/DDBJ whole genome shotgun (WGS) entry which is preliminary data.</text>
</comment>
<comment type="activity regulation">
    <text evidence="8">Allosterically activated by fructose 1,6-bisphosphate (FBP).</text>
</comment>
<feature type="binding site" evidence="8">
    <location>
        <begin position="81"/>
        <end position="82"/>
    </location>
    <ligand>
        <name>NAD(+)</name>
        <dbReference type="ChEBI" id="CHEBI:57540"/>
    </ligand>
</feature>
<comment type="subcellular location">
    <subcellularLocation>
        <location evidence="8">Cytoplasm</location>
    </subcellularLocation>
</comment>
<evidence type="ECO:0000259" key="9">
    <source>
        <dbReference type="Pfam" id="PF00056"/>
    </source>
</evidence>
<keyword evidence="8" id="KW-0597">Phosphoprotein</keyword>
<dbReference type="PIRSF" id="PIRSF000102">
    <property type="entry name" value="Lac_mal_DH"/>
    <property type="match status" value="1"/>
</dbReference>
<feature type="binding site" evidence="8">
    <location>
        <begin position="122"/>
        <end position="125"/>
    </location>
    <ligand>
        <name>substrate</name>
    </ligand>
</feature>
<comment type="catalytic activity">
    <reaction evidence="7 8">
        <text>(S)-lactate + NAD(+) = pyruvate + NADH + H(+)</text>
        <dbReference type="Rhea" id="RHEA:23444"/>
        <dbReference type="ChEBI" id="CHEBI:15361"/>
        <dbReference type="ChEBI" id="CHEBI:15378"/>
        <dbReference type="ChEBI" id="CHEBI:16651"/>
        <dbReference type="ChEBI" id="CHEBI:57540"/>
        <dbReference type="ChEBI" id="CHEBI:57945"/>
        <dbReference type="EC" id="1.1.1.27"/>
    </reaction>
</comment>
<dbReference type="InterPro" id="IPR022383">
    <property type="entry name" value="Lactate/malate_DH_C"/>
</dbReference>
<keyword evidence="12" id="KW-1185">Reference proteome</keyword>
<feature type="binding site" evidence="8">
    <location>
        <position position="84"/>
    </location>
    <ligand>
        <name>substrate</name>
    </ligand>
</feature>
<dbReference type="Pfam" id="PF00056">
    <property type="entry name" value="Ldh_1_N"/>
    <property type="match status" value="1"/>
</dbReference>
<dbReference type="HAMAP" id="MF_00488">
    <property type="entry name" value="Lactate_dehydrog"/>
    <property type="match status" value="1"/>
</dbReference>